<evidence type="ECO:0000256" key="5">
    <source>
        <dbReference type="SAM" id="MobiDB-lite"/>
    </source>
</evidence>
<reference evidence="9 10" key="1">
    <citation type="submission" date="2020-04" db="EMBL/GenBank/DDBJ databases">
        <title>MicrobeNet Type strains.</title>
        <authorList>
            <person name="Nicholson A.C."/>
        </authorList>
    </citation>
    <scope>NUCLEOTIDE SEQUENCE [LARGE SCALE GENOMIC DNA]</scope>
    <source>
        <strain evidence="9 10">DSM 45078</strain>
    </source>
</reference>
<dbReference type="Pfam" id="PF04539">
    <property type="entry name" value="Sigma70_r3"/>
    <property type="match status" value="1"/>
</dbReference>
<dbReference type="Gene3D" id="1.20.120.1810">
    <property type="match status" value="1"/>
</dbReference>
<dbReference type="GO" id="GO:0003677">
    <property type="term" value="F:DNA binding"/>
    <property type="evidence" value="ECO:0007669"/>
    <property type="project" value="UniProtKB-KW"/>
</dbReference>
<dbReference type="GO" id="GO:0016987">
    <property type="term" value="F:sigma factor activity"/>
    <property type="evidence" value="ECO:0007669"/>
    <property type="project" value="UniProtKB-KW"/>
</dbReference>
<dbReference type="Proteomes" id="UP000565715">
    <property type="component" value="Unassembled WGS sequence"/>
</dbReference>
<dbReference type="NCBIfam" id="TIGR02937">
    <property type="entry name" value="sigma70-ECF"/>
    <property type="match status" value="1"/>
</dbReference>
<dbReference type="InterPro" id="IPR014322">
    <property type="entry name" value="RNA_pol_sigma-B/F/G"/>
</dbReference>
<dbReference type="AlphaFoldDB" id="A0A846XCH5"/>
<dbReference type="RefSeq" id="WP_068047152.1">
    <property type="nucleotide sequence ID" value="NZ_JAAXOO010000002.1"/>
</dbReference>
<dbReference type="SUPFAM" id="SSF88659">
    <property type="entry name" value="Sigma3 and sigma4 domains of RNA polymerase sigma factors"/>
    <property type="match status" value="2"/>
</dbReference>
<dbReference type="Pfam" id="PF04545">
    <property type="entry name" value="Sigma70_r4"/>
    <property type="match status" value="1"/>
</dbReference>
<evidence type="ECO:0000256" key="1">
    <source>
        <dbReference type="ARBA" id="ARBA00023015"/>
    </source>
</evidence>
<evidence type="ECO:0000259" key="6">
    <source>
        <dbReference type="Pfam" id="PF04539"/>
    </source>
</evidence>
<dbReference type="CDD" id="cd06171">
    <property type="entry name" value="Sigma70_r4"/>
    <property type="match status" value="1"/>
</dbReference>
<dbReference type="PRINTS" id="PR00046">
    <property type="entry name" value="SIGMA70FCT"/>
</dbReference>
<feature type="domain" description="RNA polymerase sigma-70 region 3" evidence="6">
    <location>
        <begin position="139"/>
        <end position="194"/>
    </location>
</feature>
<evidence type="ECO:0000313" key="9">
    <source>
        <dbReference type="EMBL" id="NKY33748.1"/>
    </source>
</evidence>
<dbReference type="Pfam" id="PF04542">
    <property type="entry name" value="Sigma70_r2"/>
    <property type="match status" value="1"/>
</dbReference>
<dbReference type="InterPro" id="IPR007624">
    <property type="entry name" value="RNA_pol_sigma70_r3"/>
</dbReference>
<dbReference type="InterPro" id="IPR014284">
    <property type="entry name" value="RNA_pol_sigma-70_dom"/>
</dbReference>
<dbReference type="InterPro" id="IPR007630">
    <property type="entry name" value="RNA_pol_sigma70_r4"/>
</dbReference>
<evidence type="ECO:0000313" key="10">
    <source>
        <dbReference type="Proteomes" id="UP000565715"/>
    </source>
</evidence>
<comment type="caution">
    <text evidence="9">The sequence shown here is derived from an EMBL/GenBank/DDBJ whole genome shotgun (WGS) entry which is preliminary data.</text>
</comment>
<feature type="region of interest" description="Disordered" evidence="5">
    <location>
        <begin position="1"/>
        <end position="26"/>
    </location>
</feature>
<dbReference type="SUPFAM" id="SSF88946">
    <property type="entry name" value="Sigma2 domain of RNA polymerase sigma factors"/>
    <property type="match status" value="1"/>
</dbReference>
<gene>
    <name evidence="9" type="ORF">HGA13_11755</name>
</gene>
<dbReference type="InterPro" id="IPR000943">
    <property type="entry name" value="RNA_pol_sigma70"/>
</dbReference>
<dbReference type="NCBIfam" id="TIGR02980">
    <property type="entry name" value="SigBFG"/>
    <property type="match status" value="1"/>
</dbReference>
<organism evidence="9 10">
    <name type="scientific">Nocardia speluncae</name>
    <dbReference type="NCBI Taxonomy" id="419477"/>
    <lineage>
        <taxon>Bacteria</taxon>
        <taxon>Bacillati</taxon>
        <taxon>Actinomycetota</taxon>
        <taxon>Actinomycetes</taxon>
        <taxon>Mycobacteriales</taxon>
        <taxon>Nocardiaceae</taxon>
        <taxon>Nocardia</taxon>
    </lineage>
</organism>
<dbReference type="EMBL" id="JAAXOO010000002">
    <property type="protein sequence ID" value="NKY33748.1"/>
    <property type="molecule type" value="Genomic_DNA"/>
</dbReference>
<feature type="domain" description="RNA polymerase sigma-70 region 4" evidence="8">
    <location>
        <begin position="217"/>
        <end position="266"/>
    </location>
</feature>
<protein>
    <submittedName>
        <fullName evidence="9">SigB/SigF/SigG family RNA polymerase sigma factor</fullName>
    </submittedName>
</protein>
<evidence type="ECO:0000259" key="8">
    <source>
        <dbReference type="Pfam" id="PF04545"/>
    </source>
</evidence>
<accession>A0A846XCH5</accession>
<keyword evidence="2" id="KW-0731">Sigma factor</keyword>
<keyword evidence="10" id="KW-1185">Reference proteome</keyword>
<evidence type="ECO:0000256" key="4">
    <source>
        <dbReference type="ARBA" id="ARBA00023163"/>
    </source>
</evidence>
<keyword evidence="3" id="KW-0238">DNA-binding</keyword>
<evidence type="ECO:0000259" key="7">
    <source>
        <dbReference type="Pfam" id="PF04542"/>
    </source>
</evidence>
<proteinExistence type="predicted"/>
<sequence length="271" mass="30294">MAPEAPRIDPGPSRRHRGTDSYDDIEPLFGEMDAAPEDSAQRVALRAEILNRCLPLAEHIARKFSGRGEAYDDLLQVARLGLLNAVERFDVTRGSSFLSFAVPTIMGEVRRHFRDNTWSVRVPRRVKEIQLSLGPTIEILSQRLGRVPRAREIAGELEIDLVEVTQALIAGNAYQTSSLDAPAGEDGESAARALVDSLGSEEASYGRLEDYLAVEPLLGELSDRERQVLRMRFFESKTQSEIAERLGVSQMHISRILSRTLGWLREEALRD</sequence>
<evidence type="ECO:0000256" key="2">
    <source>
        <dbReference type="ARBA" id="ARBA00023082"/>
    </source>
</evidence>
<keyword evidence="4" id="KW-0804">Transcription</keyword>
<name>A0A846XCH5_9NOCA</name>
<dbReference type="InterPro" id="IPR013325">
    <property type="entry name" value="RNA_pol_sigma_r2"/>
</dbReference>
<dbReference type="Gene3D" id="1.20.140.160">
    <property type="match status" value="1"/>
</dbReference>
<dbReference type="InterPro" id="IPR013324">
    <property type="entry name" value="RNA_pol_sigma_r3/r4-like"/>
</dbReference>
<dbReference type="GO" id="GO:0006352">
    <property type="term" value="P:DNA-templated transcription initiation"/>
    <property type="evidence" value="ECO:0007669"/>
    <property type="project" value="InterPro"/>
</dbReference>
<dbReference type="PANTHER" id="PTHR30385">
    <property type="entry name" value="SIGMA FACTOR F FLAGELLAR"/>
    <property type="match status" value="1"/>
</dbReference>
<keyword evidence="1" id="KW-0805">Transcription regulation</keyword>
<feature type="domain" description="RNA polymerase sigma-70 region 2" evidence="7">
    <location>
        <begin position="51"/>
        <end position="118"/>
    </location>
</feature>
<dbReference type="PANTHER" id="PTHR30385:SF4">
    <property type="entry name" value="RNA POLYMERASE SIGMA-E FACTOR"/>
    <property type="match status" value="1"/>
</dbReference>
<dbReference type="InterPro" id="IPR007627">
    <property type="entry name" value="RNA_pol_sigma70_r2"/>
</dbReference>
<evidence type="ECO:0000256" key="3">
    <source>
        <dbReference type="ARBA" id="ARBA00023125"/>
    </source>
</evidence>